<dbReference type="InterPro" id="IPR041208">
    <property type="entry name" value="Cap15"/>
</dbReference>
<dbReference type="Pfam" id="PF18153">
    <property type="entry name" value="Cap15_CD_rec"/>
    <property type="match status" value="1"/>
</dbReference>
<feature type="domain" description="CD-NTase-associated protein 15" evidence="2">
    <location>
        <begin position="78"/>
        <end position="190"/>
    </location>
</feature>
<protein>
    <recommendedName>
        <fullName evidence="2">CD-NTase-associated protein 15 domain-containing protein</fullName>
    </recommendedName>
</protein>
<evidence type="ECO:0000259" key="2">
    <source>
        <dbReference type="Pfam" id="PF18153"/>
    </source>
</evidence>
<feature type="transmembrane region" description="Helical" evidence="1">
    <location>
        <begin position="12"/>
        <end position="33"/>
    </location>
</feature>
<reference evidence="3 4" key="1">
    <citation type="submission" date="2014-03" db="EMBL/GenBank/DDBJ databases">
        <title>Genome sequence of the diesel-degrader and plant-growth promoter Acinetobacter oleivorans PF-1 isolated from the roots of poplar tree.</title>
        <authorList>
            <person name="Gkorezis P."/>
            <person name="van Hamme J."/>
            <person name="Rineau F."/>
            <person name="Vangronsveld J."/>
            <person name="Francetti A."/>
        </authorList>
    </citation>
    <scope>NUCLEOTIDE SEQUENCE [LARGE SCALE GENOMIC DNA]</scope>
    <source>
        <strain evidence="3 4">PF1</strain>
    </source>
</reference>
<keyword evidence="1" id="KW-1133">Transmembrane helix</keyword>
<sequence length="204" mass="23552">MFRIIDFKSLLRYVATMTTILSIGAYELVRSYWLNDFQIIKILSIAPWISLLVIIALTTSMTARALWKLLKKIKPSLYPDLNGTWEGEITTENDKKIPVRVLIKQTLLETQINIHTETSKSLTLETTPTVESGEPKLYYIYRSLPKNPNWNSYTGSTIFDIRKVDIDGKNTLELSGYYYTDRKTTGRIRFIQTGSCVEKDVSFY</sequence>
<organism evidence="3 4">
    <name type="scientific">Acinetobacter oleivorans</name>
    <dbReference type="NCBI Taxonomy" id="1148157"/>
    <lineage>
        <taxon>Bacteria</taxon>
        <taxon>Pseudomonadati</taxon>
        <taxon>Pseudomonadota</taxon>
        <taxon>Gammaproteobacteria</taxon>
        <taxon>Moraxellales</taxon>
        <taxon>Moraxellaceae</taxon>
        <taxon>Acinetobacter</taxon>
    </lineage>
</organism>
<gene>
    <name evidence="3" type="ORF">DH17_09425</name>
</gene>
<proteinExistence type="predicted"/>
<evidence type="ECO:0000313" key="3">
    <source>
        <dbReference type="EMBL" id="KHN67947.1"/>
    </source>
</evidence>
<comment type="caution">
    <text evidence="3">The sequence shown here is derived from an EMBL/GenBank/DDBJ whole genome shotgun (WGS) entry which is preliminary data.</text>
</comment>
<name>A0A0B2UFY8_9GAMM</name>
<evidence type="ECO:0000313" key="4">
    <source>
        <dbReference type="Proteomes" id="UP000031012"/>
    </source>
</evidence>
<keyword evidence="1" id="KW-0812">Transmembrane</keyword>
<dbReference type="AlphaFoldDB" id="A0A0B2UFY8"/>
<feature type="transmembrane region" description="Helical" evidence="1">
    <location>
        <begin position="45"/>
        <end position="67"/>
    </location>
</feature>
<accession>A0A0B2UFY8</accession>
<dbReference type="EMBL" id="JHQK01000003">
    <property type="protein sequence ID" value="KHN67947.1"/>
    <property type="molecule type" value="Genomic_DNA"/>
</dbReference>
<dbReference type="Proteomes" id="UP000031012">
    <property type="component" value="Unassembled WGS sequence"/>
</dbReference>
<keyword evidence="1" id="KW-0472">Membrane</keyword>
<evidence type="ECO:0000256" key="1">
    <source>
        <dbReference type="SAM" id="Phobius"/>
    </source>
</evidence>